<comment type="caution">
    <text evidence="2">The sequence shown here is derived from an EMBL/GenBank/DDBJ whole genome shotgun (WGS) entry which is preliminary data.</text>
</comment>
<feature type="compositionally biased region" description="Polar residues" evidence="1">
    <location>
        <begin position="83"/>
        <end position="95"/>
    </location>
</feature>
<name>A0AAN9FUD1_CROPI</name>
<feature type="compositionally biased region" description="Low complexity" evidence="1">
    <location>
        <begin position="159"/>
        <end position="173"/>
    </location>
</feature>
<accession>A0AAN9FUD1</accession>
<evidence type="ECO:0000256" key="1">
    <source>
        <dbReference type="SAM" id="MobiDB-lite"/>
    </source>
</evidence>
<reference evidence="2 3" key="1">
    <citation type="submission" date="2024-01" db="EMBL/GenBank/DDBJ databases">
        <title>The genomes of 5 underutilized Papilionoideae crops provide insights into root nodulation and disease resistanc.</title>
        <authorList>
            <person name="Yuan L."/>
        </authorList>
    </citation>
    <scope>NUCLEOTIDE SEQUENCE [LARGE SCALE GENOMIC DNA]</scope>
    <source>
        <strain evidence="2">ZHUSHIDOU_FW_LH</strain>
        <tissue evidence="2">Leaf</tissue>
    </source>
</reference>
<gene>
    <name evidence="2" type="ORF">RIF29_09337</name>
</gene>
<protein>
    <submittedName>
        <fullName evidence="2">Uncharacterized protein</fullName>
    </submittedName>
</protein>
<keyword evidence="3" id="KW-1185">Reference proteome</keyword>
<dbReference type="AlphaFoldDB" id="A0AAN9FUD1"/>
<sequence>MLELILLKNKGVDRSADGKVTHVGQKHVIDLEAGNKDGEGNETLVPPMFQKTQSAVNSPLTLDFPPEMYANFILQVSDKEGSDQTNTFSTPNLKLSNLHRDSSGAPKTSKRRRFATSDVVMDLGRNIFPSPTSKQQTPPTQTKSRGAREISTNPTQNPSSKSASKGKGLATASPLNKQNVRPKSVTIPRALKTMFKPPNDIHFTLTEAMLFAFIFGVDMDLCEPLVSMGDLKLWRLDFLSFVPGKEITEKVFTVYALRVTLTQKYYSCVTTWHLPSSFAEDVKFPRSTKEMLEIYKETWMHLTPALHYIYVPLREGKH</sequence>
<organism evidence="2 3">
    <name type="scientific">Crotalaria pallida</name>
    <name type="common">Smooth rattlebox</name>
    <name type="synonym">Crotalaria striata</name>
    <dbReference type="NCBI Taxonomy" id="3830"/>
    <lineage>
        <taxon>Eukaryota</taxon>
        <taxon>Viridiplantae</taxon>
        <taxon>Streptophyta</taxon>
        <taxon>Embryophyta</taxon>
        <taxon>Tracheophyta</taxon>
        <taxon>Spermatophyta</taxon>
        <taxon>Magnoliopsida</taxon>
        <taxon>eudicotyledons</taxon>
        <taxon>Gunneridae</taxon>
        <taxon>Pentapetalae</taxon>
        <taxon>rosids</taxon>
        <taxon>fabids</taxon>
        <taxon>Fabales</taxon>
        <taxon>Fabaceae</taxon>
        <taxon>Papilionoideae</taxon>
        <taxon>50 kb inversion clade</taxon>
        <taxon>genistoids sensu lato</taxon>
        <taxon>core genistoids</taxon>
        <taxon>Crotalarieae</taxon>
        <taxon>Crotalaria</taxon>
    </lineage>
</organism>
<dbReference type="EMBL" id="JAYWIO010000002">
    <property type="protein sequence ID" value="KAK7281386.1"/>
    <property type="molecule type" value="Genomic_DNA"/>
</dbReference>
<proteinExistence type="predicted"/>
<feature type="compositionally biased region" description="Low complexity" evidence="1">
    <location>
        <begin position="129"/>
        <end position="144"/>
    </location>
</feature>
<evidence type="ECO:0000313" key="2">
    <source>
        <dbReference type="EMBL" id="KAK7281386.1"/>
    </source>
</evidence>
<evidence type="ECO:0000313" key="3">
    <source>
        <dbReference type="Proteomes" id="UP001372338"/>
    </source>
</evidence>
<feature type="region of interest" description="Disordered" evidence="1">
    <location>
        <begin position="81"/>
        <end position="183"/>
    </location>
</feature>
<dbReference type="Proteomes" id="UP001372338">
    <property type="component" value="Unassembled WGS sequence"/>
</dbReference>